<evidence type="ECO:0000313" key="3">
    <source>
        <dbReference type="EMBL" id="AEF39508.1"/>
    </source>
</evidence>
<name>F6EQ85_HOYSD</name>
<dbReference type="EMBL" id="CP002786">
    <property type="protein sequence ID" value="AEF39508.1"/>
    <property type="molecule type" value="Genomic_DNA"/>
</dbReference>
<dbReference type="Pfam" id="PF14016">
    <property type="entry name" value="DUF4232"/>
    <property type="match status" value="1"/>
</dbReference>
<sequence>MTGPDGSQIGRAAERSGSTGGSVSLDPEGQASARIRAVDVENYPSDVCDPMEVAGFRVYPPNDYDSLYVANSATACANVNSDAHQLDVTTIVPGVQE</sequence>
<feature type="domain" description="DUF4232" evidence="2">
    <location>
        <begin position="3"/>
        <end position="90"/>
    </location>
</feature>
<dbReference type="InterPro" id="IPR025326">
    <property type="entry name" value="DUF4232"/>
</dbReference>
<evidence type="ECO:0000313" key="4">
    <source>
        <dbReference type="Proteomes" id="UP000009235"/>
    </source>
</evidence>
<evidence type="ECO:0000256" key="1">
    <source>
        <dbReference type="SAM" id="MobiDB-lite"/>
    </source>
</evidence>
<keyword evidence="4" id="KW-1185">Reference proteome</keyword>
<proteinExistence type="predicted"/>
<dbReference type="KEGG" id="asd:AS9A_1056"/>
<dbReference type="Proteomes" id="UP000009235">
    <property type="component" value="Chromosome"/>
</dbReference>
<feature type="region of interest" description="Disordered" evidence="1">
    <location>
        <begin position="1"/>
        <end position="30"/>
    </location>
</feature>
<reference evidence="3 4" key="1">
    <citation type="journal article" date="2011" name="J. Bacteriol.">
        <title>Complete genome sequence of Amycolicicoccus subflavus DQS3-9A1T, an actinomycete isolated from crude oil-polluted soil.</title>
        <authorList>
            <person name="Cai M."/>
            <person name="Chen W.M."/>
            <person name="Nie Y."/>
            <person name="Chi C.Q."/>
            <person name="Wang Y.N."/>
            <person name="Tang Y.Q."/>
            <person name="Li G.Y."/>
            <person name="Wu X.L."/>
        </authorList>
    </citation>
    <scope>NUCLEOTIDE SEQUENCE [LARGE SCALE GENOMIC DNA]</scope>
    <source>
        <strain evidence="4">DSM 45089 / DQS3-9A1</strain>
    </source>
</reference>
<gene>
    <name evidence="3" type="ordered locus">AS9A_1056</name>
</gene>
<dbReference type="AlphaFoldDB" id="F6EQ85"/>
<accession>F6EQ85</accession>
<protein>
    <recommendedName>
        <fullName evidence="2">DUF4232 domain-containing protein</fullName>
    </recommendedName>
</protein>
<evidence type="ECO:0000259" key="2">
    <source>
        <dbReference type="Pfam" id="PF14016"/>
    </source>
</evidence>
<dbReference type="HOGENOM" id="CLU_2340670_0_0_11"/>
<organism evidence="3 4">
    <name type="scientific">Hoyosella subflava (strain DSM 45089 / JCM 17490 / NBRC 109087 / DQS3-9A1)</name>
    <name type="common">Amycolicicoccus subflavus</name>
    <dbReference type="NCBI Taxonomy" id="443218"/>
    <lineage>
        <taxon>Bacteria</taxon>
        <taxon>Bacillati</taxon>
        <taxon>Actinomycetota</taxon>
        <taxon>Actinomycetes</taxon>
        <taxon>Mycobacteriales</taxon>
        <taxon>Hoyosellaceae</taxon>
        <taxon>Hoyosella</taxon>
    </lineage>
</organism>